<feature type="domain" description="Peptidase S9 prolyl oligopeptidase catalytic" evidence="2">
    <location>
        <begin position="721"/>
        <end position="901"/>
    </location>
</feature>
<feature type="signal peptide" evidence="1">
    <location>
        <begin position="1"/>
        <end position="20"/>
    </location>
</feature>
<dbReference type="Proteomes" id="UP001589589">
    <property type="component" value="Unassembled WGS sequence"/>
</dbReference>
<dbReference type="SUPFAM" id="SSF82171">
    <property type="entry name" value="DPP6 N-terminal domain-like"/>
    <property type="match status" value="1"/>
</dbReference>
<protein>
    <submittedName>
        <fullName evidence="3">Alpha/beta hydrolase family protein</fullName>
        <ecNumber evidence="3">3.4.-.-</ecNumber>
    </submittedName>
</protein>
<name>A0ABV5FLH3_9FLAO</name>
<accession>A0ABV5FLH3</accession>
<dbReference type="InterPro" id="IPR029058">
    <property type="entry name" value="AB_hydrolase_fold"/>
</dbReference>
<dbReference type="EC" id="3.4.-.-" evidence="3"/>
<evidence type="ECO:0000259" key="2">
    <source>
        <dbReference type="Pfam" id="PF00326"/>
    </source>
</evidence>
<dbReference type="InterPro" id="IPR050278">
    <property type="entry name" value="Serine_Prot_S9B/DPPIV"/>
</dbReference>
<evidence type="ECO:0000313" key="3">
    <source>
        <dbReference type="EMBL" id="MFB9064399.1"/>
    </source>
</evidence>
<evidence type="ECO:0000256" key="1">
    <source>
        <dbReference type="SAM" id="SignalP"/>
    </source>
</evidence>
<keyword evidence="4" id="KW-1185">Reference proteome</keyword>
<dbReference type="InterPro" id="IPR001375">
    <property type="entry name" value="Peptidase_S9_cat"/>
</dbReference>
<dbReference type="RefSeq" id="WP_290266519.1">
    <property type="nucleotide sequence ID" value="NZ_JAUFQQ010000005.1"/>
</dbReference>
<dbReference type="SUPFAM" id="SSF53474">
    <property type="entry name" value="alpha/beta-Hydrolases"/>
    <property type="match status" value="1"/>
</dbReference>
<dbReference type="Pfam" id="PF00326">
    <property type="entry name" value="Peptidase_S9"/>
    <property type="match status" value="1"/>
</dbReference>
<dbReference type="EMBL" id="JBHMEX010000032">
    <property type="protein sequence ID" value="MFB9064399.1"/>
    <property type="molecule type" value="Genomic_DNA"/>
</dbReference>
<proteinExistence type="predicted"/>
<reference evidence="3 4" key="1">
    <citation type="submission" date="2024-09" db="EMBL/GenBank/DDBJ databases">
        <authorList>
            <person name="Sun Q."/>
            <person name="Mori K."/>
        </authorList>
    </citation>
    <scope>NUCLEOTIDE SEQUENCE [LARGE SCALE GENOMIC DNA]</scope>
    <source>
        <strain evidence="3 4">CECT 7908</strain>
    </source>
</reference>
<keyword evidence="1" id="KW-0732">Signal</keyword>
<keyword evidence="3" id="KW-0378">Hydrolase</keyword>
<organism evidence="3 4">
    <name type="scientific">Flavobacterium branchiarum</name>
    <dbReference type="NCBI Taxonomy" id="1114870"/>
    <lineage>
        <taxon>Bacteria</taxon>
        <taxon>Pseudomonadati</taxon>
        <taxon>Bacteroidota</taxon>
        <taxon>Flavobacteriia</taxon>
        <taxon>Flavobacteriales</taxon>
        <taxon>Flavobacteriaceae</taxon>
        <taxon>Flavobacterium</taxon>
    </lineage>
</organism>
<gene>
    <name evidence="3" type="ORF">ACFFUQ_10235</name>
</gene>
<dbReference type="GO" id="GO:0016787">
    <property type="term" value="F:hydrolase activity"/>
    <property type="evidence" value="ECO:0007669"/>
    <property type="project" value="UniProtKB-KW"/>
</dbReference>
<sequence>MMFKMYVFVSLFFVASVSFAQKKSLTVDDYDNWKQIEKPQLSGNGAYLVYEYNPGNGDGKLVIVNVKTKASDTISRGYDAQINGKSTFVSFKIKPEIAVRRKAETKKLKKEKLPIDSLGIYVFKTKVVKKYPSLKNFSQPAEGGEWLAYKTILKTVKAKDSAGVDKKIKAKPKSDTIVVVYNPILKDSIAFLNIKNFTWSKKADKLLLHSEKKKDSLTTSALLYFDAGSKKTDTIFKSKGTISKIAIEDRGDKLGFLFSSDTAKIKKYQLYKGTKSLVAELKANRIKNLPENWNYSDKGNLFFSENGKRLFFGNALFEAEKPKDTLLNKERATLDIWAWTDKELQPQQIVNNKKEQNRTYQAVYDFSSDKAVQLGNTLVPDITVFNNGDGDYALGTNGDSYKRASSWTALFVKDFYKIDLNTGEQKLLIKEQDQVWFGGSQKYAVYYNRKDSVYYSINLKTNQHKSLTKGVKVAWYDERNDQPNEPSPYGIAGWDEGDKFVYIYDRYDIWKFDPDSKIQPKRITKNGRETKKVYRYLQIDSEEKFIDTKKQVLLSVFEDDTKKSGYVYSDFNKENTPTVIMEGDYFFTTPKKAKNSKTIFYTRQNYQQYPDIWVTTTDFDSPEQVTKANPQQKNFKWGSVSLVEWKNNDAVTLQGLLYKPENYDPNKKYPMVVYFYELNSDTYHRHYAPQPSRSTINRTLYTSNDYFVFVPDIIYKEGLPGQSAYNCIVSGVESMIKQFPAIDEKHIALQGQSWGGYQTAYLITQTNMFAAAMAGAPVSNMTSAYGGIRWETGMSRMFQYEHTQSRIGKTLWEDLNGYIKNSPLFYADKVQTPLLMMHNDNDGAVPWYQGIEYFTALRRLDKPVWMLNYNGEPHNLKAESWGNRKDLSTRMKQFFDHYLKGEKAPEWMTKGRSNLEKESNKAY</sequence>
<comment type="caution">
    <text evidence="3">The sequence shown here is derived from an EMBL/GenBank/DDBJ whole genome shotgun (WGS) entry which is preliminary data.</text>
</comment>
<dbReference type="Gene3D" id="3.40.50.1820">
    <property type="entry name" value="alpha/beta hydrolase"/>
    <property type="match status" value="1"/>
</dbReference>
<dbReference type="PANTHER" id="PTHR11731">
    <property type="entry name" value="PROTEASE FAMILY S9B,C DIPEPTIDYL-PEPTIDASE IV-RELATED"/>
    <property type="match status" value="1"/>
</dbReference>
<evidence type="ECO:0000313" key="4">
    <source>
        <dbReference type="Proteomes" id="UP001589589"/>
    </source>
</evidence>
<dbReference type="PANTHER" id="PTHR11731:SF193">
    <property type="entry name" value="DIPEPTIDYL PEPTIDASE 9"/>
    <property type="match status" value="1"/>
</dbReference>
<feature type="chain" id="PRO_5045257732" evidence="1">
    <location>
        <begin position="21"/>
        <end position="923"/>
    </location>
</feature>